<sequence>MKNNTTTLASLPEELLERVLDECIANLIAAKHSPSPHATSPYPSPSASPSVSPANSKRGTPCGSPANSTYATPNDTPLASPTRSRPSSPGFPVPSRSTEPISSYHLMPSSSSRSRSSSLNSASSIHCLSTPLLVSRLFHRIGLPLLYRSLTLTSRSQTQKLLEGSLRSYPERARWIRHLVVTGVWQGVGDVLRIIAAANSFTGAPVSNQSKGKGRLDLVMDERWTFVALQSLEITIDVAPFVPNQQQQPHQGQLPPIRASVQPGRTNGQMTGPTQDADAEEFCQGLLALAENGSSALKHMVLKKPQNVYLTHQRAKMVIGALSKVVESADALETAHIAFRLSDDTAAAGSRRAPTSSAPSSPTNPMEQAGPIASFTQALSTRPCLHTLTTHLPSVWNEAILRMSRNDALQRIVLLGGGGKAVTVGGDWGAGSRPNGPNSGMVRSTSTGAIAVATQARALPSNPVERVYAASTRGCDGYAIGVSPTGSFPQAATPQFPPRHGGAGTGMFINEARKHERLCGLIHAGSMGDAETSGVAVPPPSYPGRSNIVSMPVRKHDVPVIAVPTPKPAAMRAHLPTVSVSTTNAVISTPATSPQDTQRSLYVSCSSWISSKLS</sequence>
<reference evidence="2 3" key="1">
    <citation type="journal article" date="2019" name="Nat. Ecol. Evol.">
        <title>Megaphylogeny resolves global patterns of mushroom evolution.</title>
        <authorList>
            <person name="Varga T."/>
            <person name="Krizsan K."/>
            <person name="Foldi C."/>
            <person name="Dima B."/>
            <person name="Sanchez-Garcia M."/>
            <person name="Sanchez-Ramirez S."/>
            <person name="Szollosi G.J."/>
            <person name="Szarkandi J.G."/>
            <person name="Papp V."/>
            <person name="Albert L."/>
            <person name="Andreopoulos W."/>
            <person name="Angelini C."/>
            <person name="Antonin V."/>
            <person name="Barry K.W."/>
            <person name="Bougher N.L."/>
            <person name="Buchanan P."/>
            <person name="Buyck B."/>
            <person name="Bense V."/>
            <person name="Catcheside P."/>
            <person name="Chovatia M."/>
            <person name="Cooper J."/>
            <person name="Damon W."/>
            <person name="Desjardin D."/>
            <person name="Finy P."/>
            <person name="Geml J."/>
            <person name="Haridas S."/>
            <person name="Hughes K."/>
            <person name="Justo A."/>
            <person name="Karasinski D."/>
            <person name="Kautmanova I."/>
            <person name="Kiss B."/>
            <person name="Kocsube S."/>
            <person name="Kotiranta H."/>
            <person name="LaButti K.M."/>
            <person name="Lechner B.E."/>
            <person name="Liimatainen K."/>
            <person name="Lipzen A."/>
            <person name="Lukacs Z."/>
            <person name="Mihaltcheva S."/>
            <person name="Morgado L.N."/>
            <person name="Niskanen T."/>
            <person name="Noordeloos M.E."/>
            <person name="Ohm R.A."/>
            <person name="Ortiz-Santana B."/>
            <person name="Ovrebo C."/>
            <person name="Racz N."/>
            <person name="Riley R."/>
            <person name="Savchenko A."/>
            <person name="Shiryaev A."/>
            <person name="Soop K."/>
            <person name="Spirin V."/>
            <person name="Szebenyi C."/>
            <person name="Tomsovsky M."/>
            <person name="Tulloss R.E."/>
            <person name="Uehling J."/>
            <person name="Grigoriev I.V."/>
            <person name="Vagvolgyi C."/>
            <person name="Papp T."/>
            <person name="Martin F.M."/>
            <person name="Miettinen O."/>
            <person name="Hibbett D.S."/>
            <person name="Nagy L.G."/>
        </authorList>
    </citation>
    <scope>NUCLEOTIDE SEQUENCE [LARGE SCALE GENOMIC DNA]</scope>
    <source>
        <strain evidence="2 3">CBS 121175</strain>
    </source>
</reference>
<dbReference type="OrthoDB" id="2786563at2759"/>
<feature type="region of interest" description="Disordered" evidence="1">
    <location>
        <begin position="32"/>
        <end position="115"/>
    </location>
</feature>
<evidence type="ECO:0000313" key="3">
    <source>
        <dbReference type="Proteomes" id="UP000307440"/>
    </source>
</evidence>
<evidence type="ECO:0000313" key="2">
    <source>
        <dbReference type="EMBL" id="TFK20061.1"/>
    </source>
</evidence>
<feature type="compositionally biased region" description="Low complexity" evidence="1">
    <location>
        <begin position="33"/>
        <end position="56"/>
    </location>
</feature>
<dbReference type="AlphaFoldDB" id="A0A5C3KII5"/>
<dbReference type="Proteomes" id="UP000307440">
    <property type="component" value="Unassembled WGS sequence"/>
</dbReference>
<gene>
    <name evidence="2" type="ORF">FA15DRAFT_600371</name>
</gene>
<name>A0A5C3KII5_COPMA</name>
<dbReference type="EMBL" id="ML210313">
    <property type="protein sequence ID" value="TFK20061.1"/>
    <property type="molecule type" value="Genomic_DNA"/>
</dbReference>
<feature type="compositionally biased region" description="Low complexity" evidence="1">
    <location>
        <begin position="102"/>
        <end position="115"/>
    </location>
</feature>
<feature type="compositionally biased region" description="Low complexity" evidence="1">
    <location>
        <begin position="346"/>
        <end position="363"/>
    </location>
</feature>
<organism evidence="2 3">
    <name type="scientific">Coprinopsis marcescibilis</name>
    <name type="common">Agaric fungus</name>
    <name type="synonym">Psathyrella marcescibilis</name>
    <dbReference type="NCBI Taxonomy" id="230819"/>
    <lineage>
        <taxon>Eukaryota</taxon>
        <taxon>Fungi</taxon>
        <taxon>Dikarya</taxon>
        <taxon>Basidiomycota</taxon>
        <taxon>Agaricomycotina</taxon>
        <taxon>Agaricomycetes</taxon>
        <taxon>Agaricomycetidae</taxon>
        <taxon>Agaricales</taxon>
        <taxon>Agaricineae</taxon>
        <taxon>Psathyrellaceae</taxon>
        <taxon>Coprinopsis</taxon>
    </lineage>
</organism>
<accession>A0A5C3KII5</accession>
<feature type="compositionally biased region" description="Polar residues" evidence="1">
    <location>
        <begin position="65"/>
        <end position="87"/>
    </location>
</feature>
<feature type="region of interest" description="Disordered" evidence="1">
    <location>
        <begin position="346"/>
        <end position="368"/>
    </location>
</feature>
<keyword evidence="3" id="KW-1185">Reference proteome</keyword>
<protein>
    <submittedName>
        <fullName evidence="2">Uncharacterized protein</fullName>
    </submittedName>
</protein>
<proteinExistence type="predicted"/>
<evidence type="ECO:0000256" key="1">
    <source>
        <dbReference type="SAM" id="MobiDB-lite"/>
    </source>
</evidence>